<dbReference type="EMBL" id="JACAZI010000008">
    <property type="protein sequence ID" value="KAF7353986.1"/>
    <property type="molecule type" value="Genomic_DNA"/>
</dbReference>
<protein>
    <submittedName>
        <fullName evidence="1">Uncharacterized protein</fullName>
    </submittedName>
</protein>
<gene>
    <name evidence="1" type="ORF">MVEN_01085200</name>
</gene>
<comment type="caution">
    <text evidence="1">The sequence shown here is derived from an EMBL/GenBank/DDBJ whole genome shotgun (WGS) entry which is preliminary data.</text>
</comment>
<proteinExistence type="predicted"/>
<dbReference type="OrthoDB" id="3235454at2759"/>
<evidence type="ECO:0000313" key="1">
    <source>
        <dbReference type="EMBL" id="KAF7353986.1"/>
    </source>
</evidence>
<organism evidence="1 2">
    <name type="scientific">Mycena venus</name>
    <dbReference type="NCBI Taxonomy" id="2733690"/>
    <lineage>
        <taxon>Eukaryota</taxon>
        <taxon>Fungi</taxon>
        <taxon>Dikarya</taxon>
        <taxon>Basidiomycota</taxon>
        <taxon>Agaricomycotina</taxon>
        <taxon>Agaricomycetes</taxon>
        <taxon>Agaricomycetidae</taxon>
        <taxon>Agaricales</taxon>
        <taxon>Marasmiineae</taxon>
        <taxon>Mycenaceae</taxon>
        <taxon>Mycena</taxon>
    </lineage>
</organism>
<reference evidence="1" key="1">
    <citation type="submission" date="2020-05" db="EMBL/GenBank/DDBJ databases">
        <title>Mycena genomes resolve the evolution of fungal bioluminescence.</title>
        <authorList>
            <person name="Tsai I.J."/>
        </authorList>
    </citation>
    <scope>NUCLEOTIDE SEQUENCE</scope>
    <source>
        <strain evidence="1">CCC161011</strain>
    </source>
</reference>
<sequence length="165" mass="18374">MAQRRAPAKPRKAEPVEDFDFLASQQSSGSDDQAVQLAIAQQLMASKEKKRKELEKKFFQAAKHKLTAEITATAEDVKSTVEATEKVYAKFILDYAAAEDAIRALWMEIKKEEQTLVDITRKQRAANDAMRLATEKAQIAGMAQVKEACHETRRIIGTVLPGAII</sequence>
<evidence type="ECO:0000313" key="2">
    <source>
        <dbReference type="Proteomes" id="UP000620124"/>
    </source>
</evidence>
<dbReference type="Proteomes" id="UP000620124">
    <property type="component" value="Unassembled WGS sequence"/>
</dbReference>
<dbReference type="AlphaFoldDB" id="A0A8H6Y890"/>
<name>A0A8H6Y890_9AGAR</name>
<keyword evidence="2" id="KW-1185">Reference proteome</keyword>
<accession>A0A8H6Y890</accession>